<protein>
    <submittedName>
        <fullName evidence="3">Uncharacterized protein</fullName>
    </submittedName>
</protein>
<evidence type="ECO:0000313" key="2">
    <source>
        <dbReference type="Proteomes" id="UP000887566"/>
    </source>
</evidence>
<dbReference type="AlphaFoldDB" id="A0A914X0B1"/>
<accession>A0A914X0B1</accession>
<feature type="compositionally biased region" description="Polar residues" evidence="1">
    <location>
        <begin position="113"/>
        <end position="129"/>
    </location>
</feature>
<feature type="region of interest" description="Disordered" evidence="1">
    <location>
        <begin position="99"/>
        <end position="129"/>
    </location>
</feature>
<dbReference type="WBParaSite" id="PSAMB.scaffold5947size10522.g27575.t1">
    <property type="protein sequence ID" value="PSAMB.scaffold5947size10522.g27575.t1"/>
    <property type="gene ID" value="PSAMB.scaffold5947size10522.g27575"/>
</dbReference>
<reference evidence="3" key="1">
    <citation type="submission" date="2022-11" db="UniProtKB">
        <authorList>
            <consortium name="WormBaseParasite"/>
        </authorList>
    </citation>
    <scope>IDENTIFICATION</scope>
</reference>
<evidence type="ECO:0000256" key="1">
    <source>
        <dbReference type="SAM" id="MobiDB-lite"/>
    </source>
</evidence>
<keyword evidence="2" id="KW-1185">Reference proteome</keyword>
<sequence>MSTKGDLEDLLNIHMPSVLPKATVEKIRKKNNIGKRFNEFCEALTKSSVYALIRFLISLKSTHQEHLYCFFCTEEFCNSLMSFLEKSCQYPHQQISSLQQNQEDKEAEFGITPNASLSDDTNISDVLQK</sequence>
<organism evidence="2 3">
    <name type="scientific">Plectus sambesii</name>
    <dbReference type="NCBI Taxonomy" id="2011161"/>
    <lineage>
        <taxon>Eukaryota</taxon>
        <taxon>Metazoa</taxon>
        <taxon>Ecdysozoa</taxon>
        <taxon>Nematoda</taxon>
        <taxon>Chromadorea</taxon>
        <taxon>Plectida</taxon>
        <taxon>Plectina</taxon>
        <taxon>Plectoidea</taxon>
        <taxon>Plectidae</taxon>
        <taxon>Plectus</taxon>
    </lineage>
</organism>
<name>A0A914X0B1_9BILA</name>
<proteinExistence type="predicted"/>
<evidence type="ECO:0000313" key="3">
    <source>
        <dbReference type="WBParaSite" id="PSAMB.scaffold5947size10522.g27575.t1"/>
    </source>
</evidence>
<dbReference type="Proteomes" id="UP000887566">
    <property type="component" value="Unplaced"/>
</dbReference>